<organism evidence="1 2">
    <name type="scientific">Myroides indicus</name>
    <dbReference type="NCBI Taxonomy" id="1323422"/>
    <lineage>
        <taxon>Bacteria</taxon>
        <taxon>Pseudomonadati</taxon>
        <taxon>Bacteroidota</taxon>
        <taxon>Flavobacteriia</taxon>
        <taxon>Flavobacteriales</taxon>
        <taxon>Flavobacteriaceae</taxon>
        <taxon>Myroides</taxon>
    </lineage>
</organism>
<keyword evidence="2" id="KW-1185">Reference proteome</keyword>
<protein>
    <recommendedName>
        <fullName evidence="3">Lipoprotein</fullName>
    </recommendedName>
</protein>
<comment type="caution">
    <text evidence="1">The sequence shown here is derived from an EMBL/GenBank/DDBJ whole genome shotgun (WGS) entry which is preliminary data.</text>
</comment>
<dbReference type="RefSeq" id="WP_133711719.1">
    <property type="nucleotide sequence ID" value="NZ_SOAG01000003.1"/>
</dbReference>
<dbReference type="AlphaFoldDB" id="A0A4V3E994"/>
<dbReference type="Proteomes" id="UP000295215">
    <property type="component" value="Unassembled WGS sequence"/>
</dbReference>
<dbReference type="PROSITE" id="PS51257">
    <property type="entry name" value="PROKAR_LIPOPROTEIN"/>
    <property type="match status" value="1"/>
</dbReference>
<dbReference type="OrthoDB" id="1442390at2"/>
<reference evidence="1 2" key="1">
    <citation type="submission" date="2019-03" db="EMBL/GenBank/DDBJ databases">
        <title>Genomic Encyclopedia of Archaeal and Bacterial Type Strains, Phase II (KMG-II): from individual species to whole genera.</title>
        <authorList>
            <person name="Goeker M."/>
        </authorList>
    </citation>
    <scope>NUCLEOTIDE SEQUENCE [LARGE SCALE GENOMIC DNA]</scope>
    <source>
        <strain evidence="1 2">DSM 28213</strain>
    </source>
</reference>
<accession>A0A4V3E994</accession>
<dbReference type="EMBL" id="SOAG01000003">
    <property type="protein sequence ID" value="TDS65115.1"/>
    <property type="molecule type" value="Genomic_DNA"/>
</dbReference>
<evidence type="ECO:0000313" key="1">
    <source>
        <dbReference type="EMBL" id="TDS65115.1"/>
    </source>
</evidence>
<proteinExistence type="predicted"/>
<evidence type="ECO:0008006" key="3">
    <source>
        <dbReference type="Google" id="ProtNLM"/>
    </source>
</evidence>
<gene>
    <name evidence="1" type="ORF">C8P70_103141</name>
</gene>
<evidence type="ECO:0000313" key="2">
    <source>
        <dbReference type="Proteomes" id="UP000295215"/>
    </source>
</evidence>
<name>A0A4V3E994_9FLAO</name>
<sequence length="196" mass="22686">MKKILLFLACSTLFIGCSKSDDNGEEIDPVFSQEYTPLKSFQDLESGRYSYAGNKIGDRKTGLITESTLCKKDDFIMIYKEATVALDSISYFNYRRAEDKDKDCEMIFEFPRILRNAKLKQAGIMASVITDDNKVLLTEEEKKENPGKEYKIVRKTHYSGDVEIGYQAGYLRIEDRLSDYSRTSKNEKVYLYFKKD</sequence>